<feature type="transmembrane region" description="Helical" evidence="8">
    <location>
        <begin position="334"/>
        <end position="357"/>
    </location>
</feature>
<evidence type="ECO:0000256" key="2">
    <source>
        <dbReference type="ARBA" id="ARBA00022475"/>
    </source>
</evidence>
<dbReference type="InterPro" id="IPR002656">
    <property type="entry name" value="Acyl_transf_3_dom"/>
</dbReference>
<proteinExistence type="predicted"/>
<evidence type="ECO:0000259" key="10">
    <source>
        <dbReference type="Pfam" id="PF19040"/>
    </source>
</evidence>
<comment type="subcellular location">
    <subcellularLocation>
        <location evidence="1">Cell membrane</location>
        <topology evidence="1">Multi-pass membrane protein</topology>
    </subcellularLocation>
</comment>
<evidence type="ECO:0000256" key="4">
    <source>
        <dbReference type="ARBA" id="ARBA00022692"/>
    </source>
</evidence>
<keyword evidence="7" id="KW-0012">Acyltransferase</keyword>
<evidence type="ECO:0000259" key="9">
    <source>
        <dbReference type="Pfam" id="PF01757"/>
    </source>
</evidence>
<evidence type="ECO:0000313" key="12">
    <source>
        <dbReference type="EMBL" id="CAB4899929.1"/>
    </source>
</evidence>
<dbReference type="InterPro" id="IPR036514">
    <property type="entry name" value="SGNH_hydro_sf"/>
</dbReference>
<dbReference type="PANTHER" id="PTHR23028">
    <property type="entry name" value="ACETYLTRANSFERASE"/>
    <property type="match status" value="1"/>
</dbReference>
<evidence type="ECO:0000256" key="3">
    <source>
        <dbReference type="ARBA" id="ARBA00022679"/>
    </source>
</evidence>
<feature type="transmembrane region" description="Helical" evidence="8">
    <location>
        <begin position="242"/>
        <end position="262"/>
    </location>
</feature>
<feature type="transmembrane region" description="Helical" evidence="8">
    <location>
        <begin position="304"/>
        <end position="322"/>
    </location>
</feature>
<dbReference type="InterPro" id="IPR043968">
    <property type="entry name" value="SGNH"/>
</dbReference>
<keyword evidence="4 8" id="KW-0812">Transmembrane</keyword>
<dbReference type="EMBL" id="CAFBPQ010000010">
    <property type="protein sequence ID" value="CAB5018673.1"/>
    <property type="molecule type" value="Genomic_DNA"/>
</dbReference>
<feature type="domain" description="SGNH" evidence="10">
    <location>
        <begin position="426"/>
        <end position="638"/>
    </location>
</feature>
<dbReference type="EMBL" id="CAFBOF010000002">
    <property type="protein sequence ID" value="CAB4969076.1"/>
    <property type="molecule type" value="Genomic_DNA"/>
</dbReference>
<evidence type="ECO:0000256" key="7">
    <source>
        <dbReference type="ARBA" id="ARBA00023315"/>
    </source>
</evidence>
<evidence type="ECO:0000256" key="1">
    <source>
        <dbReference type="ARBA" id="ARBA00004651"/>
    </source>
</evidence>
<keyword evidence="3" id="KW-0808">Transferase</keyword>
<keyword evidence="2" id="KW-1003">Cell membrane</keyword>
<keyword evidence="6 8" id="KW-0472">Membrane</keyword>
<accession>A0A6J7G956</accession>
<feature type="transmembrane region" description="Helical" evidence="8">
    <location>
        <begin position="209"/>
        <end position="230"/>
    </location>
</feature>
<dbReference type="EMBL" id="CAEZYK010000017">
    <property type="protein sequence ID" value="CAB4718915.1"/>
    <property type="molecule type" value="Genomic_DNA"/>
</dbReference>
<evidence type="ECO:0000256" key="8">
    <source>
        <dbReference type="SAM" id="Phobius"/>
    </source>
</evidence>
<dbReference type="GO" id="GO:0009103">
    <property type="term" value="P:lipopolysaccharide biosynthetic process"/>
    <property type="evidence" value="ECO:0007669"/>
    <property type="project" value="TreeGrafter"/>
</dbReference>
<dbReference type="Pfam" id="PF01757">
    <property type="entry name" value="Acyl_transf_3"/>
    <property type="match status" value="1"/>
</dbReference>
<name>A0A6J7G956_9ZZZZ</name>
<feature type="transmembrane region" description="Helical" evidence="8">
    <location>
        <begin position="151"/>
        <end position="174"/>
    </location>
</feature>
<evidence type="ECO:0000256" key="5">
    <source>
        <dbReference type="ARBA" id="ARBA00022989"/>
    </source>
</evidence>
<reference evidence="12" key="1">
    <citation type="submission" date="2020-05" db="EMBL/GenBank/DDBJ databases">
        <authorList>
            <person name="Chiriac C."/>
            <person name="Salcher M."/>
            <person name="Ghai R."/>
            <person name="Kavagutti S V."/>
        </authorList>
    </citation>
    <scope>NUCLEOTIDE SEQUENCE</scope>
</reference>
<gene>
    <name evidence="11" type="ORF">UFOPK2683_00467</name>
    <name evidence="12" type="ORF">UFOPK3605_00429</name>
    <name evidence="13" type="ORF">UFOPK3897_00207</name>
    <name evidence="14" type="ORF">UFOPK4121_00511</name>
</gene>
<keyword evidence="5 8" id="KW-1133">Transmembrane helix</keyword>
<dbReference type="EMBL" id="CAFBMM010000011">
    <property type="protein sequence ID" value="CAB4899929.1"/>
    <property type="molecule type" value="Genomic_DNA"/>
</dbReference>
<evidence type="ECO:0000313" key="13">
    <source>
        <dbReference type="EMBL" id="CAB4969076.1"/>
    </source>
</evidence>
<feature type="transmembrane region" description="Helical" evidence="8">
    <location>
        <begin position="47"/>
        <end position="67"/>
    </location>
</feature>
<feature type="domain" description="Acyltransferase 3" evidence="9">
    <location>
        <begin position="20"/>
        <end position="354"/>
    </location>
</feature>
<evidence type="ECO:0000256" key="6">
    <source>
        <dbReference type="ARBA" id="ARBA00023136"/>
    </source>
</evidence>
<feature type="transmembrane region" description="Helical" evidence="8">
    <location>
        <begin position="88"/>
        <end position="105"/>
    </location>
</feature>
<feature type="transmembrane region" description="Helical" evidence="8">
    <location>
        <begin position="181"/>
        <end position="203"/>
    </location>
</feature>
<organism evidence="12">
    <name type="scientific">freshwater metagenome</name>
    <dbReference type="NCBI Taxonomy" id="449393"/>
    <lineage>
        <taxon>unclassified sequences</taxon>
        <taxon>metagenomes</taxon>
        <taxon>ecological metagenomes</taxon>
    </lineage>
</organism>
<dbReference type="PANTHER" id="PTHR23028:SF53">
    <property type="entry name" value="ACYL_TRANSF_3 DOMAIN-CONTAINING PROTEIN"/>
    <property type="match status" value="1"/>
</dbReference>
<dbReference type="Pfam" id="PF19040">
    <property type="entry name" value="SGNH"/>
    <property type="match status" value="1"/>
</dbReference>
<sequence length="647" mass="70374">MSNLAEECEKPPDHFGHKPALDGLRAVAVLSVMAYHFGGVDGLKGGFLGVDMFFVLSGYLITSLLIVEWGNKTTIQLAAFWGRRARRLLPALLVVLLAVALWARFGASSDQRDLLRGDTLWTLFYGANWHFIDSGQSYFDLFRDASPLRHAWSLAIEEQFYLVWPLIVFAALRITQGKKMLLSAICIVGIIASGIVMASAYKANDPSRAYYGTDARASQLLIGALLAILMQQWSAQTRRQKVLTQIAGYIAAGFCLWAFVFVDDQSAWLYRGGFIVFAGAIAVVIVAITTPIRSPLTRALSIKWVRWVGAISYGLYLWHWPIQVIFSESRTGLSGWSLTALKVTATFGVSALSYYLIEMPIRRAKFSKSVALVAAPASFILVAVITIVATAGGTSAPRFLTSSPNKILESSNSAGTTLPNVSMLPSPILLVGDSVADTIGPALAAEGAKQGLSVTSSARSGCGLIIGIPTTPDDVPVPWGKTCSDGVAEFLTSRIVENNPALVIWHSSWESSSRIVDDQFYKFGTKEADTLILKEINESVDILKSQGAQVVLMTNPPRAKNTSVLARSDEEDARIEHLNGLFFRYAFTHPEVRVLDLAPIVCPNGSPCGEYVDGVRPRPRDGGHYEGDGPTWVAPQIIKALKDLMAR</sequence>
<dbReference type="AlphaFoldDB" id="A0A6J7G956"/>
<dbReference type="InterPro" id="IPR050879">
    <property type="entry name" value="Acyltransferase_3"/>
</dbReference>
<evidence type="ECO:0000313" key="11">
    <source>
        <dbReference type="EMBL" id="CAB4718915.1"/>
    </source>
</evidence>
<dbReference type="GO" id="GO:0016747">
    <property type="term" value="F:acyltransferase activity, transferring groups other than amino-acyl groups"/>
    <property type="evidence" value="ECO:0007669"/>
    <property type="project" value="InterPro"/>
</dbReference>
<dbReference type="SUPFAM" id="SSF52266">
    <property type="entry name" value="SGNH hydrolase"/>
    <property type="match status" value="1"/>
</dbReference>
<feature type="transmembrane region" description="Helical" evidence="8">
    <location>
        <begin position="369"/>
        <end position="392"/>
    </location>
</feature>
<feature type="transmembrane region" description="Helical" evidence="8">
    <location>
        <begin position="268"/>
        <end position="292"/>
    </location>
</feature>
<dbReference type="GO" id="GO:0005886">
    <property type="term" value="C:plasma membrane"/>
    <property type="evidence" value="ECO:0007669"/>
    <property type="project" value="UniProtKB-SubCell"/>
</dbReference>
<protein>
    <submittedName>
        <fullName evidence="12">Unannotated protein</fullName>
    </submittedName>
</protein>
<dbReference type="Gene3D" id="3.40.50.1110">
    <property type="entry name" value="SGNH hydrolase"/>
    <property type="match status" value="1"/>
</dbReference>
<evidence type="ECO:0000313" key="14">
    <source>
        <dbReference type="EMBL" id="CAB5018673.1"/>
    </source>
</evidence>